<evidence type="ECO:0000313" key="3">
    <source>
        <dbReference type="Proteomes" id="UP001165283"/>
    </source>
</evidence>
<organism evidence="2 3">
    <name type="scientific">Pseudonocardia humida</name>
    <dbReference type="NCBI Taxonomy" id="2800819"/>
    <lineage>
        <taxon>Bacteria</taxon>
        <taxon>Bacillati</taxon>
        <taxon>Actinomycetota</taxon>
        <taxon>Actinomycetes</taxon>
        <taxon>Pseudonocardiales</taxon>
        <taxon>Pseudonocardiaceae</taxon>
        <taxon>Pseudonocardia</taxon>
    </lineage>
</organism>
<accession>A0ABT1A8A4</accession>
<feature type="domain" description="Cysteine-rich CPCC" evidence="1">
    <location>
        <begin position="6"/>
        <end position="73"/>
    </location>
</feature>
<name>A0ABT1A8A4_9PSEU</name>
<dbReference type="Proteomes" id="UP001165283">
    <property type="component" value="Unassembled WGS sequence"/>
</dbReference>
<sequence>MSAPAPCPVCGCLTLRGGPFDVCRVCFWEDDGVRDPRVVSVANRITLVEARANYAAFEACDRRVLHLVRPPLPGERPAH</sequence>
<dbReference type="InterPro" id="IPR025983">
    <property type="entry name" value="Cys_rich_CPCC"/>
</dbReference>
<proteinExistence type="predicted"/>
<dbReference type="RefSeq" id="WP_252444023.1">
    <property type="nucleotide sequence ID" value="NZ_JAGSOV010000063.1"/>
</dbReference>
<protein>
    <recommendedName>
        <fullName evidence="1">Cysteine-rich CPCC domain-containing protein</fullName>
    </recommendedName>
</protein>
<reference evidence="2" key="1">
    <citation type="submission" date="2021-04" db="EMBL/GenBank/DDBJ databases">
        <title>Pseudonocardia sp. nov., isolated from sandy soil of mangrove forest.</title>
        <authorList>
            <person name="Zan Z."/>
            <person name="Huang R."/>
            <person name="Liu W."/>
        </authorList>
    </citation>
    <scope>NUCLEOTIDE SEQUENCE</scope>
    <source>
        <strain evidence="2">S2-4</strain>
    </source>
</reference>
<dbReference type="EMBL" id="JAGSOV010000063">
    <property type="protein sequence ID" value="MCO1659262.1"/>
    <property type="molecule type" value="Genomic_DNA"/>
</dbReference>
<evidence type="ECO:0000313" key="2">
    <source>
        <dbReference type="EMBL" id="MCO1659262.1"/>
    </source>
</evidence>
<comment type="caution">
    <text evidence="2">The sequence shown here is derived from an EMBL/GenBank/DDBJ whole genome shotgun (WGS) entry which is preliminary data.</text>
</comment>
<gene>
    <name evidence="2" type="ORF">KDL28_29740</name>
</gene>
<keyword evidence="3" id="KW-1185">Reference proteome</keyword>
<dbReference type="Pfam" id="PF14206">
    <property type="entry name" value="Cys_rich_CPCC"/>
    <property type="match status" value="1"/>
</dbReference>
<evidence type="ECO:0000259" key="1">
    <source>
        <dbReference type="Pfam" id="PF14206"/>
    </source>
</evidence>